<sequence>MAASLQYGAATITPGFLARKSKILSDLSVPDAEYTDLSPKGSVDEGIRDLIRDINALDGLVTTSSCAGRVSIFVEGSKKTNKKRKTDTADDGNPQAIEQAAGQVPSQLDGGKIEDQNQAENEDEGEFANKEGDAGRRFALSGGKGEGRWLYVSHDPVDNNVKSSYHEMFGLVPGDGIPRTSTSGDANMRLIRFHYEPMILHVMTATLYHAHPVLAAASHAGFRESGLQSLRCLEVLHSNSPDQQSPSTDHASHSPVVAVRSAGLALESVIGYCEDSNGDSEPLLRSLVTEEYLRMLVALANERFEVNKERVERFRSRLLDLYKTAPDAAPRTAHRKKPSDWEDPQARKARKRQEGLKRQAEKAQQKEFNSNPEDTDVDMSVSF</sequence>
<evidence type="ECO:0000313" key="11">
    <source>
        <dbReference type="EMBL" id="GAM39794.1"/>
    </source>
</evidence>
<evidence type="ECO:0000313" key="12">
    <source>
        <dbReference type="Proteomes" id="UP000053095"/>
    </source>
</evidence>
<evidence type="ECO:0000256" key="6">
    <source>
        <dbReference type="ARBA" id="ARBA00022694"/>
    </source>
</evidence>
<keyword evidence="12" id="KW-1185">Reference proteome</keyword>
<dbReference type="GO" id="GO:0008033">
    <property type="term" value="P:tRNA processing"/>
    <property type="evidence" value="ECO:0007669"/>
    <property type="project" value="UniProtKB-KW"/>
</dbReference>
<feature type="region of interest" description="Disordered" evidence="9">
    <location>
        <begin position="325"/>
        <end position="383"/>
    </location>
</feature>
<evidence type="ECO:0000256" key="5">
    <source>
        <dbReference type="ARBA" id="ARBA00022691"/>
    </source>
</evidence>
<evidence type="ECO:0000256" key="1">
    <source>
        <dbReference type="ARBA" id="ARBA00008569"/>
    </source>
</evidence>
<keyword evidence="5" id="KW-0949">S-adenosyl-L-methionine</keyword>
<evidence type="ECO:0000256" key="7">
    <source>
        <dbReference type="ARBA" id="ARBA00030554"/>
    </source>
</evidence>
<evidence type="ECO:0000256" key="4">
    <source>
        <dbReference type="ARBA" id="ARBA00022679"/>
    </source>
</evidence>
<evidence type="ECO:0000256" key="9">
    <source>
        <dbReference type="SAM" id="MobiDB-lite"/>
    </source>
</evidence>
<feature type="compositionally biased region" description="Basic and acidic residues" evidence="9">
    <location>
        <begin position="338"/>
        <end position="365"/>
    </location>
</feature>
<keyword evidence="6" id="KW-0819">tRNA processing</keyword>
<dbReference type="EMBL" id="DF933830">
    <property type="protein sequence ID" value="GAM39794.1"/>
    <property type="molecule type" value="Genomic_DNA"/>
</dbReference>
<gene>
    <name evidence="11" type="ORF">TCE0_034f11624</name>
</gene>
<dbReference type="PANTHER" id="PTHR48418:SF1">
    <property type="entry name" value="TRNA WYBUTOSINE-SYNTHESIZING PROTEIN 3"/>
    <property type="match status" value="1"/>
</dbReference>
<dbReference type="SUPFAM" id="SSF111278">
    <property type="entry name" value="SSo0622-like"/>
    <property type="match status" value="1"/>
</dbReference>
<evidence type="ECO:0000259" key="10">
    <source>
        <dbReference type="Pfam" id="PF02676"/>
    </source>
</evidence>
<proteinExistence type="inferred from homology"/>
<organism evidence="11 12">
    <name type="scientific">Talaromyces pinophilus</name>
    <name type="common">Penicillium pinophilum</name>
    <dbReference type="NCBI Taxonomy" id="128442"/>
    <lineage>
        <taxon>Eukaryota</taxon>
        <taxon>Fungi</taxon>
        <taxon>Dikarya</taxon>
        <taxon>Ascomycota</taxon>
        <taxon>Pezizomycotina</taxon>
        <taxon>Eurotiomycetes</taxon>
        <taxon>Eurotiomycetidae</taxon>
        <taxon>Eurotiales</taxon>
        <taxon>Trichocomaceae</taxon>
        <taxon>Talaromyces</taxon>
        <taxon>Talaromyces sect. Talaromyces</taxon>
    </lineage>
</organism>
<comment type="catalytic activity">
    <reaction evidence="8">
        <text>4-demethyl-7-[(3S)-3-amino-3-carboxypropyl]wyosine(37) in tRNA(Phe) + S-adenosyl-L-methionine = 7-[(3S)-3-amino-3-carboxypropyl]wyosine(37) in tRNA(Phe) + S-adenosyl-L-homocysteine + H(+)</text>
        <dbReference type="Rhea" id="RHEA:36635"/>
        <dbReference type="Rhea" id="RHEA-COMP:10378"/>
        <dbReference type="Rhea" id="RHEA-COMP:10379"/>
        <dbReference type="ChEBI" id="CHEBI:15378"/>
        <dbReference type="ChEBI" id="CHEBI:57856"/>
        <dbReference type="ChEBI" id="CHEBI:59789"/>
        <dbReference type="ChEBI" id="CHEBI:73543"/>
        <dbReference type="ChEBI" id="CHEBI:73550"/>
        <dbReference type="EC" id="2.1.1.282"/>
    </reaction>
</comment>
<feature type="compositionally biased region" description="Basic and acidic residues" evidence="9">
    <location>
        <begin position="127"/>
        <end position="136"/>
    </location>
</feature>
<dbReference type="GO" id="GO:0032259">
    <property type="term" value="P:methylation"/>
    <property type="evidence" value="ECO:0007669"/>
    <property type="project" value="UniProtKB-KW"/>
</dbReference>
<dbReference type="AlphaFoldDB" id="A0A6V8HM66"/>
<dbReference type="InterPro" id="IPR036602">
    <property type="entry name" value="tRNA_yW-synthesising-like_sf"/>
</dbReference>
<dbReference type="InterPro" id="IPR003827">
    <property type="entry name" value="tRNA_yW-synthesising"/>
</dbReference>
<dbReference type="Proteomes" id="UP000053095">
    <property type="component" value="Unassembled WGS sequence"/>
</dbReference>
<protein>
    <recommendedName>
        <fullName evidence="2">tRNA(Phe) 7-[(3-amino-3-carboxypropyl)-4-demethylwyosine(37)-N(4)]-methyltransferase</fullName>
        <ecNumber evidence="2">2.1.1.282</ecNumber>
    </recommendedName>
    <alternativeName>
        <fullName evidence="7">tRNA(Phe) 7-((3-amino-3-carboxypropyl)-4-demethylwyosine(37)-N(4))-methyltransferase</fullName>
    </alternativeName>
</protein>
<comment type="similarity">
    <text evidence="1">Belongs to the TYW3 family.</text>
</comment>
<accession>A0A6V8HM66</accession>
<comment type="caution">
    <text evidence="11">The sequence shown here is derived from an EMBL/GenBank/DDBJ whole genome shotgun (WGS) entry which is preliminary data.</text>
</comment>
<evidence type="ECO:0000256" key="8">
    <source>
        <dbReference type="ARBA" id="ARBA00049202"/>
    </source>
</evidence>
<keyword evidence="3" id="KW-0489">Methyltransferase</keyword>
<evidence type="ECO:0000256" key="2">
    <source>
        <dbReference type="ARBA" id="ARBA00012750"/>
    </source>
</evidence>
<reference evidence="12" key="1">
    <citation type="journal article" date="2015" name="Genome Announc.">
        <title>Draft genome sequence of Talaromyces cellulolyticus strain Y-94, a source of lignocellulosic biomass-degrading enzymes.</title>
        <authorList>
            <person name="Fujii T."/>
            <person name="Koike H."/>
            <person name="Sawayama S."/>
            <person name="Yano S."/>
            <person name="Inoue H."/>
        </authorList>
    </citation>
    <scope>NUCLEOTIDE SEQUENCE [LARGE SCALE GENOMIC DNA]</scope>
    <source>
        <strain evidence="12">Y-94</strain>
    </source>
</reference>
<feature type="domain" description="tRNA wybutosine-synthesizing protein" evidence="10">
    <location>
        <begin position="19"/>
        <end position="318"/>
    </location>
</feature>
<name>A0A6V8HM66_TALPI</name>
<evidence type="ECO:0000256" key="3">
    <source>
        <dbReference type="ARBA" id="ARBA00022603"/>
    </source>
</evidence>
<dbReference type="Pfam" id="PF02676">
    <property type="entry name" value="TYW3"/>
    <property type="match status" value="1"/>
</dbReference>
<dbReference type="PANTHER" id="PTHR48418">
    <property type="entry name" value="TRNA WYBUTOSINE-SYNTHESIZING PROTEIN 3"/>
    <property type="match status" value="1"/>
</dbReference>
<feature type="region of interest" description="Disordered" evidence="9">
    <location>
        <begin position="101"/>
        <end position="139"/>
    </location>
</feature>
<dbReference type="Gene3D" id="3.30.1960.10">
    <property type="entry name" value="tRNA wybutosine-synthesizing-like"/>
    <property type="match status" value="1"/>
</dbReference>
<dbReference type="GO" id="GO:0008168">
    <property type="term" value="F:methyltransferase activity"/>
    <property type="evidence" value="ECO:0007669"/>
    <property type="project" value="UniProtKB-KW"/>
</dbReference>
<dbReference type="EC" id="2.1.1.282" evidence="2"/>
<keyword evidence="4" id="KW-0808">Transferase</keyword>